<gene>
    <name evidence="5" type="ORF">GCM10022381_18680</name>
</gene>
<dbReference type="PANTHER" id="PTHR44688">
    <property type="entry name" value="DNA-BINDING TRANSCRIPTIONAL ACTIVATOR DEVR_DOSR"/>
    <property type="match status" value="1"/>
</dbReference>
<feature type="domain" description="HTH luxR-type" evidence="4">
    <location>
        <begin position="885"/>
        <end position="950"/>
    </location>
</feature>
<dbReference type="SMART" id="SM00421">
    <property type="entry name" value="HTH_LUXR"/>
    <property type="match status" value="1"/>
</dbReference>
<keyword evidence="2" id="KW-0238">DNA-binding</keyword>
<dbReference type="PROSITE" id="PS50043">
    <property type="entry name" value="HTH_LUXR_2"/>
    <property type="match status" value="1"/>
</dbReference>
<keyword evidence="3" id="KW-0804">Transcription</keyword>
<dbReference type="PRINTS" id="PR00038">
    <property type="entry name" value="HTHLUXR"/>
</dbReference>
<evidence type="ECO:0000313" key="5">
    <source>
        <dbReference type="EMBL" id="GAA3876311.1"/>
    </source>
</evidence>
<evidence type="ECO:0000256" key="3">
    <source>
        <dbReference type="ARBA" id="ARBA00023163"/>
    </source>
</evidence>
<accession>A0ABP7KI47</accession>
<dbReference type="InterPro" id="IPR036388">
    <property type="entry name" value="WH-like_DNA-bd_sf"/>
</dbReference>
<name>A0ABP7KI47_9MICO</name>
<dbReference type="InterPro" id="IPR000792">
    <property type="entry name" value="Tscrpt_reg_LuxR_C"/>
</dbReference>
<proteinExistence type="predicted"/>
<dbReference type="Pfam" id="PF00196">
    <property type="entry name" value="GerE"/>
    <property type="match status" value="1"/>
</dbReference>
<dbReference type="Proteomes" id="UP001501803">
    <property type="component" value="Unassembled WGS sequence"/>
</dbReference>
<keyword evidence="6" id="KW-1185">Reference proteome</keyword>
<dbReference type="InterPro" id="IPR016032">
    <property type="entry name" value="Sig_transdc_resp-reg_C-effctor"/>
</dbReference>
<protein>
    <recommendedName>
        <fullName evidence="4">HTH luxR-type domain-containing protein</fullName>
    </recommendedName>
</protein>
<dbReference type="Gene3D" id="1.10.10.10">
    <property type="entry name" value="Winged helix-like DNA-binding domain superfamily/Winged helix DNA-binding domain"/>
    <property type="match status" value="1"/>
</dbReference>
<evidence type="ECO:0000256" key="1">
    <source>
        <dbReference type="ARBA" id="ARBA00023015"/>
    </source>
</evidence>
<evidence type="ECO:0000313" key="6">
    <source>
        <dbReference type="Proteomes" id="UP001501803"/>
    </source>
</evidence>
<dbReference type="EMBL" id="BAABCN010000003">
    <property type="protein sequence ID" value="GAA3876311.1"/>
    <property type="molecule type" value="Genomic_DNA"/>
</dbReference>
<organism evidence="5 6">
    <name type="scientific">Leifsonia kafniensis</name>
    <dbReference type="NCBI Taxonomy" id="475957"/>
    <lineage>
        <taxon>Bacteria</taxon>
        <taxon>Bacillati</taxon>
        <taxon>Actinomycetota</taxon>
        <taxon>Actinomycetes</taxon>
        <taxon>Micrococcales</taxon>
        <taxon>Microbacteriaceae</taxon>
        <taxon>Leifsonia</taxon>
    </lineage>
</organism>
<dbReference type="SUPFAM" id="SSF52540">
    <property type="entry name" value="P-loop containing nucleoside triphosphate hydrolases"/>
    <property type="match status" value="1"/>
</dbReference>
<dbReference type="RefSeq" id="WP_345065296.1">
    <property type="nucleotide sequence ID" value="NZ_BAABCN010000003.1"/>
</dbReference>
<evidence type="ECO:0000256" key="2">
    <source>
        <dbReference type="ARBA" id="ARBA00023125"/>
    </source>
</evidence>
<dbReference type="PANTHER" id="PTHR44688:SF16">
    <property type="entry name" value="DNA-BINDING TRANSCRIPTIONAL ACTIVATOR DEVR_DOSR"/>
    <property type="match status" value="1"/>
</dbReference>
<reference evidence="6" key="1">
    <citation type="journal article" date="2019" name="Int. J. Syst. Evol. Microbiol.">
        <title>The Global Catalogue of Microorganisms (GCM) 10K type strain sequencing project: providing services to taxonomists for standard genome sequencing and annotation.</title>
        <authorList>
            <consortium name="The Broad Institute Genomics Platform"/>
            <consortium name="The Broad Institute Genome Sequencing Center for Infectious Disease"/>
            <person name="Wu L."/>
            <person name="Ma J."/>
        </authorList>
    </citation>
    <scope>NUCLEOTIDE SEQUENCE [LARGE SCALE GENOMIC DNA]</scope>
    <source>
        <strain evidence="6">JCM 17021</strain>
    </source>
</reference>
<dbReference type="InterPro" id="IPR027417">
    <property type="entry name" value="P-loop_NTPase"/>
</dbReference>
<sequence length="971" mass="104272">MIDESHQYREHLMRAVARHESRGSARRREIAQIETFLAAGTGVVLAALPGLGKNFVAERIAGSLSALGHDVTIAQCNRPPDLRILREPSPPHSERRAVLIVEDAHLLGLEDLQALVEVATDPARIVLVTLDTHPGDCARDNTLQTQRLLTLLWTDYGLERIDLSGVGFEESKAIIHEVSGTPGLDVALRARIVDDAAGNPLLLRELTREVMNPSSRYGRERTIPALGPTSISPRILDLTRPQLADLSAAEEYALITVAKLGTLPYVRAARLVGQAPLRTLIRRGLVAQDAHAPEAISASIFYATAAMGGQTTENPFETAHTAELLILADYRQGHRMTAAECVLVAAFWAANPQIDPLVELEASAAACLLARAARLANIWDLPTYARVFAEHSRTLAPNVLAMLQISRSLAAQGRRDDALQVLENDQLPHTDAQEDEDVLAWWMTLLAWCSPPNDVALERVFAQARRWGTIDSVLDDWRLLQRSAARLSSCDAELRVTALKRLAANQKSSPATRLRAVTQLLPIYAYAGRATELTQAIHNGRALMVALSRPRSGQRKQHGHDACASFIALAGISRAQIGIDRSLLAADLDAYALRAVCSGNATELAFVNLVSGYLALDSNEPARALANFDRAAERLYRMAPPIWTTWARLLRSHALAAEGRVHEAVAQAGQVSPAEISMSPLLNFCFAQFNIWIKFFCGDAAAARADSLSLAASDHERSRLLTLRVLHGALAVGESAHRVVMLLNSLPVTHPDEHTDLLATLEEHLRAEAAGDGFRLDAVGFSFRKLALVWEASFAFRGAQAAHLARGRPLEAAASTAQADAIDAAAIVSGAIWNPRSSAGERSTATTAAGAAGDARIAHAAGGAGTDAGAAAGGAGGTGGDSHSVLDKRMLLTRREREVAQLAGKGMSNSEIAGRLFISVRTVESHVLQARVKLGAVRRSDLGIHLADSQSSSGVIANSRSETDSLLREIA</sequence>
<keyword evidence="1" id="KW-0805">Transcription regulation</keyword>
<dbReference type="SUPFAM" id="SSF46894">
    <property type="entry name" value="C-terminal effector domain of the bipartite response regulators"/>
    <property type="match status" value="1"/>
</dbReference>
<dbReference type="CDD" id="cd06170">
    <property type="entry name" value="LuxR_C_like"/>
    <property type="match status" value="1"/>
</dbReference>
<comment type="caution">
    <text evidence="5">The sequence shown here is derived from an EMBL/GenBank/DDBJ whole genome shotgun (WGS) entry which is preliminary data.</text>
</comment>
<evidence type="ECO:0000259" key="4">
    <source>
        <dbReference type="PROSITE" id="PS50043"/>
    </source>
</evidence>